<sequence>MLEYADWVNLMSYDLYGVWDQDNPIGSIVLAHINLTEIKQSAELLWRNDVPPGKVVLGLGFYGRSFQLKDRSYNAGTLAYFEIQDILTTKKPKVIHDKEAAVNYLFFKGDQWVDFDDKETFKQKNNWANDVGLGGVMIWSVGQDDNQFSALEGLLGHSVGDYESMMARLVIPDTEHWASSSG</sequence>
<proteinExistence type="inferred from homology"/>
<name>A0A8H6E917_PETAA</name>
<comment type="caution">
    <text evidence="4">The sequence shown here is derived from an EMBL/GenBank/DDBJ whole genome shotgun (WGS) entry which is preliminary data.</text>
</comment>
<dbReference type="GO" id="GO:0005975">
    <property type="term" value="P:carbohydrate metabolic process"/>
    <property type="evidence" value="ECO:0007669"/>
    <property type="project" value="InterPro"/>
</dbReference>
<evidence type="ECO:0000256" key="1">
    <source>
        <dbReference type="ARBA" id="ARBA00008682"/>
    </source>
</evidence>
<dbReference type="InterPro" id="IPR017853">
    <property type="entry name" value="GH"/>
</dbReference>
<dbReference type="SUPFAM" id="SSF54556">
    <property type="entry name" value="Chitinase insertion domain"/>
    <property type="match status" value="1"/>
</dbReference>
<organism evidence="4 5">
    <name type="scientific">Petromyces alliaceus</name>
    <name type="common">Aspergillus alliaceus</name>
    <dbReference type="NCBI Taxonomy" id="209559"/>
    <lineage>
        <taxon>Eukaryota</taxon>
        <taxon>Fungi</taxon>
        <taxon>Dikarya</taxon>
        <taxon>Ascomycota</taxon>
        <taxon>Pezizomycotina</taxon>
        <taxon>Eurotiomycetes</taxon>
        <taxon>Eurotiomycetidae</taxon>
        <taxon>Eurotiales</taxon>
        <taxon>Aspergillaceae</taxon>
        <taxon>Aspergillus</taxon>
        <taxon>Aspergillus subgen. Circumdati</taxon>
    </lineage>
</organism>
<accession>A0A8H6E917</accession>
<keyword evidence="5" id="KW-1185">Reference proteome</keyword>
<evidence type="ECO:0000313" key="5">
    <source>
        <dbReference type="Proteomes" id="UP000541154"/>
    </source>
</evidence>
<dbReference type="InterPro" id="IPR001223">
    <property type="entry name" value="Glyco_hydro18_cat"/>
</dbReference>
<dbReference type="EC" id="3.2.1.14" evidence="2"/>
<evidence type="ECO:0000313" key="4">
    <source>
        <dbReference type="EMBL" id="KAF5864014.1"/>
    </source>
</evidence>
<dbReference type="Proteomes" id="UP000541154">
    <property type="component" value="Unassembled WGS sequence"/>
</dbReference>
<dbReference type="PANTHER" id="PTHR11177">
    <property type="entry name" value="CHITINASE"/>
    <property type="match status" value="1"/>
</dbReference>
<dbReference type="GO" id="GO:0008843">
    <property type="term" value="F:endochitinase activity"/>
    <property type="evidence" value="ECO:0007669"/>
    <property type="project" value="UniProtKB-EC"/>
</dbReference>
<dbReference type="InterPro" id="IPR029070">
    <property type="entry name" value="Chitinase_insertion_sf"/>
</dbReference>
<gene>
    <name evidence="4" type="ORF">ETB97_008950</name>
</gene>
<dbReference type="Pfam" id="PF00704">
    <property type="entry name" value="Glyco_hydro_18"/>
    <property type="match status" value="1"/>
</dbReference>
<dbReference type="PROSITE" id="PS51910">
    <property type="entry name" value="GH18_2"/>
    <property type="match status" value="1"/>
</dbReference>
<dbReference type="Gene3D" id="3.10.50.10">
    <property type="match status" value="1"/>
</dbReference>
<dbReference type="SUPFAM" id="SSF51445">
    <property type="entry name" value="(Trans)glycosidases"/>
    <property type="match status" value="1"/>
</dbReference>
<protein>
    <recommendedName>
        <fullName evidence="2">chitinase</fullName>
        <ecNumber evidence="2">3.2.1.14</ecNumber>
    </recommendedName>
</protein>
<feature type="domain" description="GH18" evidence="3">
    <location>
        <begin position="1"/>
        <end position="158"/>
    </location>
</feature>
<dbReference type="EMBL" id="SPNV01000041">
    <property type="protein sequence ID" value="KAF5864014.1"/>
    <property type="molecule type" value="Genomic_DNA"/>
</dbReference>
<evidence type="ECO:0000259" key="3">
    <source>
        <dbReference type="PROSITE" id="PS51910"/>
    </source>
</evidence>
<reference evidence="4 5" key="1">
    <citation type="submission" date="2019-04" db="EMBL/GenBank/DDBJ databases">
        <title>Aspergillus burnettii sp. nov., novel species from soil in southeast Queensland.</title>
        <authorList>
            <person name="Gilchrist C.L.M."/>
            <person name="Pitt J.I."/>
            <person name="Lange L."/>
            <person name="Lacey H.J."/>
            <person name="Vuong D."/>
            <person name="Midgley D.J."/>
            <person name="Greenfield P."/>
            <person name="Bradbury M."/>
            <person name="Lacey E."/>
            <person name="Busk P.K."/>
            <person name="Pilgaard B."/>
            <person name="Chooi Y.H."/>
            <person name="Piggott A.M."/>
        </authorList>
    </citation>
    <scope>NUCLEOTIDE SEQUENCE [LARGE SCALE GENOMIC DNA]</scope>
    <source>
        <strain evidence="4 5">FRR 5400</strain>
    </source>
</reference>
<dbReference type="Gene3D" id="3.20.20.80">
    <property type="entry name" value="Glycosidases"/>
    <property type="match status" value="1"/>
</dbReference>
<dbReference type="InterPro" id="IPR050314">
    <property type="entry name" value="Glycosyl_Hydrlase_18"/>
</dbReference>
<comment type="similarity">
    <text evidence="1">Belongs to the glycosyl hydrolase 18 family. Chitinase class V subfamily.</text>
</comment>
<evidence type="ECO:0000256" key="2">
    <source>
        <dbReference type="ARBA" id="ARBA00012729"/>
    </source>
</evidence>
<dbReference type="PANTHER" id="PTHR11177:SF397">
    <property type="entry name" value="CHITINASE"/>
    <property type="match status" value="1"/>
</dbReference>
<dbReference type="AlphaFoldDB" id="A0A8H6E917"/>